<accession>A0A9J7BU75</accession>
<evidence type="ECO:0000256" key="2">
    <source>
        <dbReference type="ARBA" id="ARBA00023008"/>
    </source>
</evidence>
<evidence type="ECO:0000256" key="6">
    <source>
        <dbReference type="SAM" id="SignalP"/>
    </source>
</evidence>
<dbReference type="CDD" id="cd02968">
    <property type="entry name" value="SCO"/>
    <property type="match status" value="1"/>
</dbReference>
<keyword evidence="6" id="KW-0732">Signal</keyword>
<dbReference type="Pfam" id="PF02630">
    <property type="entry name" value="SCO1-SenC"/>
    <property type="match status" value="1"/>
</dbReference>
<dbReference type="SUPFAM" id="SSF52833">
    <property type="entry name" value="Thioredoxin-like"/>
    <property type="match status" value="1"/>
</dbReference>
<organism evidence="8 9">
    <name type="scientific">Occallatibacter riparius</name>
    <dbReference type="NCBI Taxonomy" id="1002689"/>
    <lineage>
        <taxon>Bacteria</taxon>
        <taxon>Pseudomonadati</taxon>
        <taxon>Acidobacteriota</taxon>
        <taxon>Terriglobia</taxon>
        <taxon>Terriglobales</taxon>
        <taxon>Acidobacteriaceae</taxon>
        <taxon>Occallatibacter</taxon>
    </lineage>
</organism>
<dbReference type="Proteomes" id="UP001059380">
    <property type="component" value="Chromosome"/>
</dbReference>
<evidence type="ECO:0000313" key="9">
    <source>
        <dbReference type="Proteomes" id="UP001059380"/>
    </source>
</evidence>
<keyword evidence="4" id="KW-1015">Disulfide bond</keyword>
<feature type="signal peptide" evidence="6">
    <location>
        <begin position="1"/>
        <end position="34"/>
    </location>
</feature>
<keyword evidence="3" id="KW-0479">Metal-binding</keyword>
<dbReference type="PROSITE" id="PS51318">
    <property type="entry name" value="TAT"/>
    <property type="match status" value="1"/>
</dbReference>
<evidence type="ECO:0000256" key="1">
    <source>
        <dbReference type="ARBA" id="ARBA00010996"/>
    </source>
</evidence>
<evidence type="ECO:0000256" key="5">
    <source>
        <dbReference type="SAM" id="Phobius"/>
    </source>
</evidence>
<gene>
    <name evidence="8" type="ORF">MOP44_09735</name>
</gene>
<keyword evidence="2 3" id="KW-0186">Copper</keyword>
<keyword evidence="5" id="KW-0812">Transmembrane</keyword>
<evidence type="ECO:0000313" key="8">
    <source>
        <dbReference type="EMBL" id="UWZ86207.1"/>
    </source>
</evidence>
<dbReference type="PROSITE" id="PS51352">
    <property type="entry name" value="THIOREDOXIN_2"/>
    <property type="match status" value="1"/>
</dbReference>
<feature type="disulfide bond" description="Redox-active" evidence="4">
    <location>
        <begin position="101"/>
        <end position="105"/>
    </location>
</feature>
<keyword evidence="5" id="KW-0472">Membrane</keyword>
<dbReference type="PANTHER" id="PTHR12151">
    <property type="entry name" value="ELECTRON TRANSPORT PROTIN SCO1/SENC FAMILY MEMBER"/>
    <property type="match status" value="1"/>
</dbReference>
<dbReference type="Gene3D" id="3.40.30.10">
    <property type="entry name" value="Glutaredoxin"/>
    <property type="match status" value="1"/>
</dbReference>
<reference evidence="8" key="1">
    <citation type="submission" date="2021-04" db="EMBL/GenBank/DDBJ databases">
        <title>Phylogenetic analysis of Acidobacteriaceae.</title>
        <authorList>
            <person name="Qiu L."/>
            <person name="Zhang Q."/>
        </authorList>
    </citation>
    <scope>NUCLEOTIDE SEQUENCE</scope>
    <source>
        <strain evidence="8">DSM 25168</strain>
    </source>
</reference>
<keyword evidence="9" id="KW-1185">Reference proteome</keyword>
<evidence type="ECO:0000259" key="7">
    <source>
        <dbReference type="PROSITE" id="PS51352"/>
    </source>
</evidence>
<dbReference type="EMBL" id="CP093313">
    <property type="protein sequence ID" value="UWZ86207.1"/>
    <property type="molecule type" value="Genomic_DNA"/>
</dbReference>
<feature type="transmembrane region" description="Helical" evidence="5">
    <location>
        <begin position="266"/>
        <end position="286"/>
    </location>
</feature>
<feature type="chain" id="PRO_5039929810" evidence="6">
    <location>
        <begin position="35"/>
        <end position="312"/>
    </location>
</feature>
<feature type="binding site" evidence="3">
    <location>
        <position position="105"/>
    </location>
    <ligand>
        <name>Cu cation</name>
        <dbReference type="ChEBI" id="CHEBI:23378"/>
    </ligand>
</feature>
<proteinExistence type="inferred from homology"/>
<name>A0A9J7BU75_9BACT</name>
<dbReference type="InterPro" id="IPR006311">
    <property type="entry name" value="TAT_signal"/>
</dbReference>
<dbReference type="InterPro" id="IPR003782">
    <property type="entry name" value="SCO1/SenC"/>
</dbReference>
<dbReference type="PANTHER" id="PTHR12151:SF8">
    <property type="entry name" value="THIOREDOXIN DOMAIN-CONTAINING PROTEIN"/>
    <property type="match status" value="1"/>
</dbReference>
<dbReference type="InterPro" id="IPR036249">
    <property type="entry name" value="Thioredoxin-like_sf"/>
</dbReference>
<dbReference type="KEGG" id="orp:MOP44_09735"/>
<keyword evidence="5" id="KW-1133">Transmembrane helix</keyword>
<sequence>MQNVGTIRKRLLTGALSAAAAIVLVAGAMAPAMAQVSGYGDKQAGPANEKSRILDKVGISQHLDQQLPLNTTFTDDAGKQVELGGYFGKKPAILALVYYQCPMLCSEELNGLVSALLMVDEVPGRDFNIVVVSIDPSEGTDLAAAKKRSYVKRYGKPQTADGWHFLTGTQPNIDALTKAVGFGYTKIPGPDGKLTQFAHASAIQLVTPEGKLAQYYMGVEYSPKDLRLGLVESSHGKIGSPVDNILTYCYHYDPGTNKHSLIVARVVQLGGLVTMVSLGGFMFLMFRRDYRLEHEVTEKQDSGNDSGSKVNG</sequence>
<evidence type="ECO:0000256" key="4">
    <source>
        <dbReference type="PIRSR" id="PIRSR603782-2"/>
    </source>
</evidence>
<feature type="binding site" evidence="3">
    <location>
        <position position="199"/>
    </location>
    <ligand>
        <name>Cu cation</name>
        <dbReference type="ChEBI" id="CHEBI:23378"/>
    </ligand>
</feature>
<evidence type="ECO:0000256" key="3">
    <source>
        <dbReference type="PIRSR" id="PIRSR603782-1"/>
    </source>
</evidence>
<dbReference type="InterPro" id="IPR013766">
    <property type="entry name" value="Thioredoxin_domain"/>
</dbReference>
<dbReference type="RefSeq" id="WP_260795851.1">
    <property type="nucleotide sequence ID" value="NZ_CP093313.1"/>
</dbReference>
<protein>
    <submittedName>
        <fullName evidence="8">SCO family protein</fullName>
    </submittedName>
</protein>
<feature type="domain" description="Thioredoxin" evidence="7">
    <location>
        <begin position="61"/>
        <end position="236"/>
    </location>
</feature>
<dbReference type="GO" id="GO:0046872">
    <property type="term" value="F:metal ion binding"/>
    <property type="evidence" value="ECO:0007669"/>
    <property type="project" value="UniProtKB-KW"/>
</dbReference>
<comment type="similarity">
    <text evidence="1">Belongs to the SCO1/2 family.</text>
</comment>
<feature type="binding site" evidence="3">
    <location>
        <position position="101"/>
    </location>
    <ligand>
        <name>Cu cation</name>
        <dbReference type="ChEBI" id="CHEBI:23378"/>
    </ligand>
</feature>
<dbReference type="AlphaFoldDB" id="A0A9J7BU75"/>